<organism evidence="2 3">
    <name type="scientific">Croceimicrobium hydrocarbonivorans</name>
    <dbReference type="NCBI Taxonomy" id="2761580"/>
    <lineage>
        <taxon>Bacteria</taxon>
        <taxon>Pseudomonadati</taxon>
        <taxon>Bacteroidota</taxon>
        <taxon>Flavobacteriia</taxon>
        <taxon>Flavobacteriales</taxon>
        <taxon>Owenweeksiaceae</taxon>
        <taxon>Croceimicrobium</taxon>
    </lineage>
</organism>
<dbReference type="KEGG" id="chyd:H4K34_16300"/>
<dbReference type="RefSeq" id="WP_210758454.1">
    <property type="nucleotide sequence ID" value="NZ_CP060139.1"/>
</dbReference>
<evidence type="ECO:0000313" key="3">
    <source>
        <dbReference type="Proteomes" id="UP000516305"/>
    </source>
</evidence>
<reference evidence="2 3" key="1">
    <citation type="submission" date="2020-08" db="EMBL/GenBank/DDBJ databases">
        <title>Croceimicrobium hydrocarbonivorans gen. nov., sp. nov., a novel marine bacterium isolated from a bacterial consortium that degrades polyethylene terephthalate.</title>
        <authorList>
            <person name="Liu R."/>
        </authorList>
    </citation>
    <scope>NUCLEOTIDE SEQUENCE [LARGE SCALE GENOMIC DNA]</scope>
    <source>
        <strain evidence="2 3">A20-9</strain>
    </source>
</reference>
<keyword evidence="1" id="KW-0472">Membrane</keyword>
<keyword evidence="1" id="KW-1133">Transmembrane helix</keyword>
<evidence type="ECO:0000313" key="2">
    <source>
        <dbReference type="EMBL" id="QNR23918.1"/>
    </source>
</evidence>
<dbReference type="Proteomes" id="UP000516305">
    <property type="component" value="Chromosome"/>
</dbReference>
<evidence type="ECO:0000256" key="1">
    <source>
        <dbReference type="SAM" id="Phobius"/>
    </source>
</evidence>
<sequence>MNPKNYKIPTILAVLYWIPATLYLFSDAGTGSNSFLVPGCILGFAFGYGGSLLLALLGQLINLIVLILIGSLLYEPIRRMRANEK</sequence>
<gene>
    <name evidence="2" type="ORF">H4K34_16300</name>
</gene>
<name>A0A7H0VDX0_9FLAO</name>
<protein>
    <submittedName>
        <fullName evidence="2">Uncharacterized protein</fullName>
    </submittedName>
</protein>
<proteinExistence type="predicted"/>
<feature type="transmembrane region" description="Helical" evidence="1">
    <location>
        <begin position="6"/>
        <end position="26"/>
    </location>
</feature>
<keyword evidence="3" id="KW-1185">Reference proteome</keyword>
<accession>A0A7H0VDX0</accession>
<dbReference type="EMBL" id="CP060139">
    <property type="protein sequence ID" value="QNR23918.1"/>
    <property type="molecule type" value="Genomic_DNA"/>
</dbReference>
<dbReference type="AlphaFoldDB" id="A0A7H0VDX0"/>
<keyword evidence="1" id="KW-0812">Transmembrane</keyword>
<feature type="transmembrane region" description="Helical" evidence="1">
    <location>
        <begin position="60"/>
        <end position="77"/>
    </location>
</feature>